<protein>
    <recommendedName>
        <fullName evidence="1">Protein YOP1</fullName>
    </recommendedName>
</protein>
<sequence>MFIFSLLSLLISIVYPVIASCRAFEDYTQAVNILASQNLKIGGVTVPLNLFFSRIDKESDGNDVNHELAVQRHLISLQKWFIYWIVLAVVSIGENLLFLSYLIPGYSILKLGFNVWLIIPMLLMAKEDVDTTVSTFDNTEAWRKFTQSGAGLLFFTYIKPWIEHHIEILRKVEINPLEIIKLANVMSYLAKSQEVPLSTSGVNEETSMLDSSFVMVMNMKNKWTGMGISSRDISDEKTKDDFDVIEDSATTQESSSIEATNPSNAITRKRGYFW</sequence>
<keyword evidence="1" id="KW-1133">Transmembrane helix</keyword>
<proteinExistence type="inferred from homology"/>
<comment type="caution">
    <text evidence="1">Lacks conserved residue(s) required for the propagation of feature annotation.</text>
</comment>
<dbReference type="InterPro" id="IPR004345">
    <property type="entry name" value="TB2_DP1_HVA22"/>
</dbReference>
<keyword evidence="4" id="KW-1185">Reference proteome</keyword>
<keyword evidence="2" id="KW-0732">Signal</keyword>
<comment type="similarity">
    <text evidence="1">Belongs to the DP1 family.</text>
</comment>
<gene>
    <name evidence="3" type="ORF">J8A68_004044</name>
</gene>
<dbReference type="GO" id="GO:0016020">
    <property type="term" value="C:membrane"/>
    <property type="evidence" value="ECO:0007669"/>
    <property type="project" value="UniProtKB-SubCell"/>
</dbReference>
<evidence type="ECO:0000256" key="2">
    <source>
        <dbReference type="SAM" id="SignalP"/>
    </source>
</evidence>
<dbReference type="Pfam" id="PF03134">
    <property type="entry name" value="TB2_DP1_HVA22"/>
    <property type="match status" value="1"/>
</dbReference>
<keyword evidence="1" id="KW-0812">Transmembrane</keyword>
<dbReference type="Proteomes" id="UP000694255">
    <property type="component" value="Unassembled WGS sequence"/>
</dbReference>
<dbReference type="GeneID" id="73470844"/>
<feature type="transmembrane region" description="Helical" evidence="1">
    <location>
        <begin position="81"/>
        <end position="101"/>
    </location>
</feature>
<dbReference type="AlphaFoldDB" id="A0A8J5QJX1"/>
<comment type="subcellular location">
    <subcellularLocation>
        <location evidence="1">Membrane</location>
        <topology evidence="1">Multi-pass membrane protein</topology>
    </subcellularLocation>
</comment>
<dbReference type="OrthoDB" id="434647at2759"/>
<comment type="caution">
    <text evidence="3">The sequence shown here is derived from an EMBL/GenBank/DDBJ whole genome shotgun (WGS) entry which is preliminary data.</text>
</comment>
<evidence type="ECO:0000313" key="4">
    <source>
        <dbReference type="Proteomes" id="UP000694255"/>
    </source>
</evidence>
<dbReference type="PANTHER" id="PTHR12300">
    <property type="entry name" value="HVA22-LIKE PROTEINS"/>
    <property type="match status" value="1"/>
</dbReference>
<dbReference type="PANTHER" id="PTHR12300:SF177">
    <property type="entry name" value="PROTEIN YOP1"/>
    <property type="match status" value="1"/>
</dbReference>
<keyword evidence="1" id="KW-0472">Membrane</keyword>
<feature type="chain" id="PRO_5035328155" description="Protein YOP1" evidence="2">
    <location>
        <begin position="20"/>
        <end position="274"/>
    </location>
</feature>
<name>A0A8J5QJX1_9ASCO</name>
<dbReference type="RefSeq" id="XP_049262629.1">
    <property type="nucleotide sequence ID" value="XM_049407961.1"/>
</dbReference>
<reference evidence="3 4" key="1">
    <citation type="journal article" date="2021" name="DNA Res.">
        <title>Genome analysis of Candida subhashii reveals its hybrid nature and dual mitochondrial genome conformations.</title>
        <authorList>
            <person name="Mixao V."/>
            <person name="Hegedusova E."/>
            <person name="Saus E."/>
            <person name="Pryszcz L.P."/>
            <person name="Cillingova A."/>
            <person name="Nosek J."/>
            <person name="Gabaldon T."/>
        </authorList>
    </citation>
    <scope>NUCLEOTIDE SEQUENCE [LARGE SCALE GENOMIC DNA]</scope>
    <source>
        <strain evidence="3 4">CBS 10753</strain>
    </source>
</reference>
<organism evidence="3 4">
    <name type="scientific">[Candida] subhashii</name>
    <dbReference type="NCBI Taxonomy" id="561895"/>
    <lineage>
        <taxon>Eukaryota</taxon>
        <taxon>Fungi</taxon>
        <taxon>Dikarya</taxon>
        <taxon>Ascomycota</taxon>
        <taxon>Saccharomycotina</taxon>
        <taxon>Pichiomycetes</taxon>
        <taxon>Debaryomycetaceae</taxon>
        <taxon>Spathaspora</taxon>
    </lineage>
</organism>
<feature type="signal peptide" evidence="2">
    <location>
        <begin position="1"/>
        <end position="19"/>
    </location>
</feature>
<dbReference type="EMBL" id="JAGSYN010000179">
    <property type="protein sequence ID" value="KAG7662396.1"/>
    <property type="molecule type" value="Genomic_DNA"/>
</dbReference>
<accession>A0A8J5QJX1</accession>
<evidence type="ECO:0000256" key="1">
    <source>
        <dbReference type="RuleBase" id="RU362006"/>
    </source>
</evidence>
<evidence type="ECO:0000313" key="3">
    <source>
        <dbReference type="EMBL" id="KAG7662396.1"/>
    </source>
</evidence>